<dbReference type="InterPro" id="IPR019109">
    <property type="entry name" value="MamF_MmsF"/>
</dbReference>
<feature type="transmembrane region" description="Helical" evidence="5">
    <location>
        <begin position="22"/>
        <end position="44"/>
    </location>
</feature>
<protein>
    <submittedName>
        <fullName evidence="6">Membrane protein</fullName>
    </submittedName>
    <submittedName>
        <fullName evidence="7">Uncharacterized protein conserved in bacteria</fullName>
    </submittedName>
</protein>
<reference evidence="9" key="3">
    <citation type="journal article" date="2019" name="Int. J. Syst. Evol. Microbiol.">
        <title>The Global Catalogue of Microorganisms (GCM) 10K type strain sequencing project: providing services to taxonomists for standard genome sequencing and annotation.</title>
        <authorList>
            <consortium name="The Broad Institute Genomics Platform"/>
            <consortium name="The Broad Institute Genome Sequencing Center for Infectious Disease"/>
            <person name="Wu L."/>
            <person name="Ma J."/>
        </authorList>
    </citation>
    <scope>NUCLEOTIDE SEQUENCE [LARGE SCALE GENOMIC DNA]</scope>
    <source>
        <strain evidence="9">CCM 4175</strain>
    </source>
</reference>
<evidence type="ECO:0000313" key="6">
    <source>
        <dbReference type="EMBL" id="GGA86823.1"/>
    </source>
</evidence>
<dbReference type="Pfam" id="PF09685">
    <property type="entry name" value="MamF_MmsF"/>
    <property type="match status" value="1"/>
</dbReference>
<reference evidence="7 8" key="2">
    <citation type="submission" date="2017-06" db="EMBL/GenBank/DDBJ databases">
        <authorList>
            <consortium name="Pathogen Informatics"/>
        </authorList>
    </citation>
    <scope>NUCLEOTIDE SEQUENCE [LARGE SCALE GENOMIC DNA]</scope>
    <source>
        <strain evidence="7 8">NCTC13833</strain>
    </source>
</reference>
<reference evidence="6" key="4">
    <citation type="submission" date="2024-05" db="EMBL/GenBank/DDBJ databases">
        <authorList>
            <person name="Sun Q."/>
            <person name="Sedlacek I."/>
        </authorList>
    </citation>
    <scope>NUCLEOTIDE SEQUENCE</scope>
    <source>
        <strain evidence="6">CCM 4175</strain>
    </source>
</reference>
<feature type="transmembrane region" description="Helical" evidence="5">
    <location>
        <begin position="64"/>
        <end position="97"/>
    </location>
</feature>
<evidence type="ECO:0000256" key="5">
    <source>
        <dbReference type="SAM" id="Phobius"/>
    </source>
</evidence>
<keyword evidence="4 5" id="KW-0472">Membrane</keyword>
<evidence type="ECO:0000313" key="7">
    <source>
        <dbReference type="EMBL" id="SNW03978.1"/>
    </source>
</evidence>
<evidence type="ECO:0000256" key="2">
    <source>
        <dbReference type="ARBA" id="ARBA00022692"/>
    </source>
</evidence>
<evidence type="ECO:0000256" key="3">
    <source>
        <dbReference type="ARBA" id="ARBA00022989"/>
    </source>
</evidence>
<dbReference type="Proteomes" id="UP000652995">
    <property type="component" value="Unassembled WGS sequence"/>
</dbReference>
<dbReference type="OrthoDB" id="9808930at2"/>
<dbReference type="EMBL" id="BMCB01000004">
    <property type="protein sequence ID" value="GGA86823.1"/>
    <property type="molecule type" value="Genomic_DNA"/>
</dbReference>
<evidence type="ECO:0000256" key="4">
    <source>
        <dbReference type="ARBA" id="ARBA00023136"/>
    </source>
</evidence>
<proteinExistence type="predicted"/>
<dbReference type="Proteomes" id="UP000243706">
    <property type="component" value="Chromosome 1"/>
</dbReference>
<dbReference type="AlphaFoldDB" id="A0A240CA80"/>
<evidence type="ECO:0000313" key="8">
    <source>
        <dbReference type="Proteomes" id="UP000243706"/>
    </source>
</evidence>
<reference evidence="6" key="1">
    <citation type="journal article" date="2014" name="Int. J. Syst. Evol. Microbiol.">
        <title>Complete genome of a new Firmicutes species belonging to the dominant human colonic microbiota ('Ruminococcus bicirculans') reveals two chromosomes and a selective capacity to utilize plant glucans.</title>
        <authorList>
            <consortium name="NISC Comparative Sequencing Program"/>
            <person name="Wegmann U."/>
            <person name="Louis P."/>
            <person name="Goesmann A."/>
            <person name="Henrissat B."/>
            <person name="Duncan S.H."/>
            <person name="Flint H.J."/>
        </authorList>
    </citation>
    <scope>NUCLEOTIDE SEQUENCE</scope>
    <source>
        <strain evidence="6">CCM 4175</strain>
    </source>
</reference>
<dbReference type="KEGG" id="smus:C7J88_05690"/>
<gene>
    <name evidence="6" type="ORF">GCM10007183_08770</name>
    <name evidence="7" type="ORF">SAMEA4412661_01807</name>
</gene>
<comment type="subcellular location">
    <subcellularLocation>
        <location evidence="1">Membrane</location>
        <topology evidence="1">Multi-pass membrane protein</topology>
    </subcellularLocation>
</comment>
<sequence>METYETHQPNNYPLKPSDDEKLMAFLIYATSFFALIIGPLIIWLLKRDDSKFVDTTGKNYLNFILSYTIWSIIGTILLFVLIGFIILPIITILGFVFQIVGMIKAYQGEDYLPPLSIPFFK</sequence>
<keyword evidence="9" id="KW-1185">Reference proteome</keyword>
<accession>A0A240CA80</accession>
<keyword evidence="3 5" id="KW-1133">Transmembrane helix</keyword>
<keyword evidence="2 5" id="KW-0812">Transmembrane</keyword>
<dbReference type="EMBL" id="LT906464">
    <property type="protein sequence ID" value="SNW03978.1"/>
    <property type="molecule type" value="Genomic_DNA"/>
</dbReference>
<name>A0A240CA80_9STAP</name>
<dbReference type="RefSeq" id="WP_095117664.1">
    <property type="nucleotide sequence ID" value="NZ_BMCB01000004.1"/>
</dbReference>
<evidence type="ECO:0000256" key="1">
    <source>
        <dbReference type="ARBA" id="ARBA00004141"/>
    </source>
</evidence>
<organism evidence="7 8">
    <name type="scientific">Staphylococcus muscae</name>
    <dbReference type="NCBI Taxonomy" id="1294"/>
    <lineage>
        <taxon>Bacteria</taxon>
        <taxon>Bacillati</taxon>
        <taxon>Bacillota</taxon>
        <taxon>Bacilli</taxon>
        <taxon>Bacillales</taxon>
        <taxon>Staphylococcaceae</taxon>
        <taxon>Staphylococcus</taxon>
    </lineage>
</organism>
<evidence type="ECO:0000313" key="9">
    <source>
        <dbReference type="Proteomes" id="UP000652995"/>
    </source>
</evidence>